<name>A0ACB9QVU5_9MYRT</name>
<dbReference type="Proteomes" id="UP001057402">
    <property type="component" value="Chromosome 5"/>
</dbReference>
<protein>
    <submittedName>
        <fullName evidence="1">Uncharacterized protein</fullName>
    </submittedName>
</protein>
<accession>A0ACB9QVU5</accession>
<evidence type="ECO:0000313" key="2">
    <source>
        <dbReference type="Proteomes" id="UP001057402"/>
    </source>
</evidence>
<reference evidence="2" key="1">
    <citation type="journal article" date="2023" name="Front. Plant Sci.">
        <title>Chromosomal-level genome assembly of Melastoma candidum provides insights into trichome evolution.</title>
        <authorList>
            <person name="Zhong Y."/>
            <person name="Wu W."/>
            <person name="Sun C."/>
            <person name="Zou P."/>
            <person name="Liu Y."/>
            <person name="Dai S."/>
            <person name="Zhou R."/>
        </authorList>
    </citation>
    <scope>NUCLEOTIDE SEQUENCE [LARGE SCALE GENOMIC DNA]</scope>
</reference>
<sequence>MSNCVNLMKDVLSKKRKLGEFETVEQTEEYIAIIRRKLPPQLKAKGSFTGPWTIGYNFSSKTLCDLGASINLKSLCI</sequence>
<keyword evidence="2" id="KW-1185">Reference proteome</keyword>
<organism evidence="1 2">
    <name type="scientific">Melastoma candidum</name>
    <dbReference type="NCBI Taxonomy" id="119954"/>
    <lineage>
        <taxon>Eukaryota</taxon>
        <taxon>Viridiplantae</taxon>
        <taxon>Streptophyta</taxon>
        <taxon>Embryophyta</taxon>
        <taxon>Tracheophyta</taxon>
        <taxon>Spermatophyta</taxon>
        <taxon>Magnoliopsida</taxon>
        <taxon>eudicotyledons</taxon>
        <taxon>Gunneridae</taxon>
        <taxon>Pentapetalae</taxon>
        <taxon>rosids</taxon>
        <taxon>malvids</taxon>
        <taxon>Myrtales</taxon>
        <taxon>Melastomataceae</taxon>
        <taxon>Melastomatoideae</taxon>
        <taxon>Melastomateae</taxon>
        <taxon>Melastoma</taxon>
    </lineage>
</organism>
<evidence type="ECO:0000313" key="1">
    <source>
        <dbReference type="EMBL" id="KAI4370783.1"/>
    </source>
</evidence>
<proteinExistence type="predicted"/>
<dbReference type="EMBL" id="CM042884">
    <property type="protein sequence ID" value="KAI4370783.1"/>
    <property type="molecule type" value="Genomic_DNA"/>
</dbReference>
<comment type="caution">
    <text evidence="1">The sequence shown here is derived from an EMBL/GenBank/DDBJ whole genome shotgun (WGS) entry which is preliminary data.</text>
</comment>
<gene>
    <name evidence="1" type="ORF">MLD38_019093</name>
</gene>